<dbReference type="PANTHER" id="PTHR43747">
    <property type="entry name" value="FAD-BINDING PROTEIN"/>
    <property type="match status" value="1"/>
</dbReference>
<dbReference type="Pfam" id="PF04820">
    <property type="entry name" value="Trp_halogenase"/>
    <property type="match status" value="1"/>
</dbReference>
<keyword evidence="1" id="KW-0560">Oxidoreductase</keyword>
<accession>A0ABV8RIL1</accession>
<dbReference type="Gene3D" id="3.50.50.60">
    <property type="entry name" value="FAD/NAD(P)-binding domain"/>
    <property type="match status" value="1"/>
</dbReference>
<protein>
    <submittedName>
        <fullName evidence="1">Tryptophan halogenase family protein</fullName>
        <ecNumber evidence="1">1.14.19.-</ecNumber>
    </submittedName>
</protein>
<dbReference type="EMBL" id="JBHSDH010000013">
    <property type="protein sequence ID" value="MFC4293252.1"/>
    <property type="molecule type" value="Genomic_DNA"/>
</dbReference>
<gene>
    <name evidence="1" type="ORF">ACFOWX_12575</name>
</gene>
<proteinExistence type="predicted"/>
<sequence length="505" mass="55708">MTAEKAFRFVILGGGSAGWITANLFAHHWRGKNVEIQVVESPDIGIIGVGEGSTPQLKAFFDQLNISESLWMPACDATYKIGIRFAGWSHKNGYDSYFHPFPAPLDMHSEPSFIRNAAMRRAGIDVPAHPDSFYLSPHLAAQRSGPHPSDNFPFELSYGYHFDAYKLGDFLRGHAASLGVRHIPMRIEDVIVGDDGNVDALLGEEGQRIDGDFFVDCSGFRAIINEKALGAPYIPFADNLFNNRAVVMPTPPDLDAAGSAAIATGATAMNAGWRWSIPLTQRHGNGYVYSDKYIDPDAAETELRAALDMLDSDVSARHLQMRVGRLADSWSANSLAMGLSQGFIEPLEATAIHIVIATAQQFMAAFDDGEFGPKNRDIFNQRIAARYEGIRDYIVAHYRLNQRGDNDYWRDNAANDHLSDNLKAMMTAWFTGKDMAAEIARLNIGNYYGNISWHCLFAGYGVFPDSRKLRAPLPHEGAADMVKIAHFMAGAARNFGSHKASLDRL</sequence>
<dbReference type="EC" id="1.14.19.-" evidence="1"/>
<evidence type="ECO:0000313" key="2">
    <source>
        <dbReference type="Proteomes" id="UP001595887"/>
    </source>
</evidence>
<reference evidence="2" key="1">
    <citation type="journal article" date="2019" name="Int. J. Syst. Evol. Microbiol.">
        <title>The Global Catalogue of Microorganisms (GCM) 10K type strain sequencing project: providing services to taxonomists for standard genome sequencing and annotation.</title>
        <authorList>
            <consortium name="The Broad Institute Genomics Platform"/>
            <consortium name="The Broad Institute Genome Sequencing Center for Infectious Disease"/>
            <person name="Wu L."/>
            <person name="Ma J."/>
        </authorList>
    </citation>
    <scope>NUCLEOTIDE SEQUENCE [LARGE SCALE GENOMIC DNA]</scope>
    <source>
        <strain evidence="2">CECT 8531</strain>
    </source>
</reference>
<name>A0ABV8RIL1_9SPHN</name>
<dbReference type="Proteomes" id="UP001595887">
    <property type="component" value="Unassembled WGS sequence"/>
</dbReference>
<dbReference type="InterPro" id="IPR006905">
    <property type="entry name" value="Flavin_halogenase"/>
</dbReference>
<organism evidence="1 2">
    <name type="scientific">Sphingorhabdus arenilitoris</name>
    <dbReference type="NCBI Taxonomy" id="1490041"/>
    <lineage>
        <taxon>Bacteria</taxon>
        <taxon>Pseudomonadati</taxon>
        <taxon>Pseudomonadota</taxon>
        <taxon>Alphaproteobacteria</taxon>
        <taxon>Sphingomonadales</taxon>
        <taxon>Sphingomonadaceae</taxon>
        <taxon>Sphingorhabdus</taxon>
    </lineage>
</organism>
<dbReference type="GO" id="GO:0016491">
    <property type="term" value="F:oxidoreductase activity"/>
    <property type="evidence" value="ECO:0007669"/>
    <property type="project" value="UniProtKB-KW"/>
</dbReference>
<dbReference type="InterPro" id="IPR033856">
    <property type="entry name" value="Trp_halogen"/>
</dbReference>
<dbReference type="SUPFAM" id="SSF51905">
    <property type="entry name" value="FAD/NAD(P)-binding domain"/>
    <property type="match status" value="1"/>
</dbReference>
<dbReference type="InterPro" id="IPR036188">
    <property type="entry name" value="FAD/NAD-bd_sf"/>
</dbReference>
<dbReference type="RefSeq" id="WP_381424635.1">
    <property type="nucleotide sequence ID" value="NZ_JBHSDH010000013.1"/>
</dbReference>
<dbReference type="PIRSF" id="PIRSF011396">
    <property type="entry name" value="Trp_halogenase"/>
    <property type="match status" value="1"/>
</dbReference>
<keyword evidence="2" id="KW-1185">Reference proteome</keyword>
<comment type="caution">
    <text evidence="1">The sequence shown here is derived from an EMBL/GenBank/DDBJ whole genome shotgun (WGS) entry which is preliminary data.</text>
</comment>
<evidence type="ECO:0000313" key="1">
    <source>
        <dbReference type="EMBL" id="MFC4293252.1"/>
    </source>
</evidence>
<dbReference type="InterPro" id="IPR050816">
    <property type="entry name" value="Flavin-dep_Halogenase_NPB"/>
</dbReference>
<dbReference type="PANTHER" id="PTHR43747:SF4">
    <property type="entry name" value="FLAVIN-DEPENDENT TRYPTOPHAN HALOGENASE"/>
    <property type="match status" value="1"/>
</dbReference>